<evidence type="ECO:0000313" key="4">
    <source>
        <dbReference type="EMBL" id="MFC0566102.1"/>
    </source>
</evidence>
<dbReference type="Proteomes" id="UP001589894">
    <property type="component" value="Unassembled WGS sequence"/>
</dbReference>
<dbReference type="PANTHER" id="PTHR43420">
    <property type="entry name" value="ACETYLTRANSFERASE"/>
    <property type="match status" value="1"/>
</dbReference>
<dbReference type="PANTHER" id="PTHR43420:SF44">
    <property type="entry name" value="ACETYLTRANSFERASE YPEA"/>
    <property type="match status" value="1"/>
</dbReference>
<dbReference type="SUPFAM" id="SSF55729">
    <property type="entry name" value="Acyl-CoA N-acyltransferases (Nat)"/>
    <property type="match status" value="1"/>
</dbReference>
<dbReference type="Pfam" id="PF00583">
    <property type="entry name" value="Acetyltransf_1"/>
    <property type="match status" value="2"/>
</dbReference>
<evidence type="ECO:0000313" key="5">
    <source>
        <dbReference type="Proteomes" id="UP001589894"/>
    </source>
</evidence>
<reference evidence="4 5" key="1">
    <citation type="submission" date="2024-09" db="EMBL/GenBank/DDBJ databases">
        <authorList>
            <person name="Sun Q."/>
            <person name="Mori K."/>
        </authorList>
    </citation>
    <scope>NUCLEOTIDE SEQUENCE [LARGE SCALE GENOMIC DNA]</scope>
    <source>
        <strain evidence="4 5">TBRC 2205</strain>
    </source>
</reference>
<evidence type="ECO:0000259" key="3">
    <source>
        <dbReference type="PROSITE" id="PS51186"/>
    </source>
</evidence>
<gene>
    <name evidence="4" type="ORF">ACFFHU_18420</name>
</gene>
<dbReference type="CDD" id="cd04301">
    <property type="entry name" value="NAT_SF"/>
    <property type="match status" value="2"/>
</dbReference>
<dbReference type="GO" id="GO:0016746">
    <property type="term" value="F:acyltransferase activity"/>
    <property type="evidence" value="ECO:0007669"/>
    <property type="project" value="UniProtKB-KW"/>
</dbReference>
<accession>A0ABV6NZA0</accession>
<dbReference type="InterPro" id="IPR050680">
    <property type="entry name" value="YpeA/RimI_acetyltransf"/>
</dbReference>
<feature type="domain" description="N-acetyltransferase" evidence="3">
    <location>
        <begin position="155"/>
        <end position="293"/>
    </location>
</feature>
<dbReference type="RefSeq" id="WP_377340523.1">
    <property type="nucleotide sequence ID" value="NZ_JBHLUE010000016.1"/>
</dbReference>
<dbReference type="Gene3D" id="3.40.630.30">
    <property type="match status" value="1"/>
</dbReference>
<comment type="caution">
    <text evidence="4">The sequence shown here is derived from an EMBL/GenBank/DDBJ whole genome shotgun (WGS) entry which is preliminary data.</text>
</comment>
<evidence type="ECO:0000256" key="1">
    <source>
        <dbReference type="ARBA" id="ARBA00022679"/>
    </source>
</evidence>
<name>A0ABV6NZA0_9ACTN</name>
<keyword evidence="2 4" id="KW-0012">Acyltransferase</keyword>
<organism evidence="4 5">
    <name type="scientific">Plantactinospora siamensis</name>
    <dbReference type="NCBI Taxonomy" id="555372"/>
    <lineage>
        <taxon>Bacteria</taxon>
        <taxon>Bacillati</taxon>
        <taxon>Actinomycetota</taxon>
        <taxon>Actinomycetes</taxon>
        <taxon>Micromonosporales</taxon>
        <taxon>Micromonosporaceae</taxon>
        <taxon>Plantactinospora</taxon>
    </lineage>
</organism>
<dbReference type="InterPro" id="IPR000182">
    <property type="entry name" value="GNAT_dom"/>
</dbReference>
<proteinExistence type="predicted"/>
<dbReference type="EMBL" id="JBHLUE010000016">
    <property type="protein sequence ID" value="MFC0566102.1"/>
    <property type="molecule type" value="Genomic_DNA"/>
</dbReference>
<evidence type="ECO:0000256" key="2">
    <source>
        <dbReference type="ARBA" id="ARBA00023315"/>
    </source>
</evidence>
<dbReference type="EC" id="2.3.1.-" evidence="4"/>
<feature type="domain" description="N-acetyltransferase" evidence="3">
    <location>
        <begin position="4"/>
        <end position="158"/>
    </location>
</feature>
<dbReference type="InterPro" id="IPR016181">
    <property type="entry name" value="Acyl_CoA_acyltransferase"/>
</dbReference>
<keyword evidence="1 4" id="KW-0808">Transferase</keyword>
<dbReference type="PROSITE" id="PS51186">
    <property type="entry name" value="GNAT"/>
    <property type="match status" value="2"/>
</dbReference>
<sequence>METTAGRELTPDDLDALVGLATRCLAADGGLPAAGAAGFLRSRFTGADVWSRGVAGPDGGLVAAVAVRPQANSEVRLLGLVDPAHRGRGLGSALLDRGLVEADRRGGEVLVESEWLTEPAADLFATRGLARVFAEDVLRFDLAGPPPRAALPAGLRLLEWSSATADRFFRVYAAAFADRPGFPGWTAEEWLDWTAGDDDFRPTESLLATGPDGDVGFLTAAEDWISQVGVPPAYRGRGIGAALVAEALRRMRELGGVEALLTVNLNNAAGDLYRRLGFAAVGRRARYARPTRG</sequence>
<protein>
    <submittedName>
        <fullName evidence="4">GNAT family N-acetyltransferase</fullName>
        <ecNumber evidence="4">2.3.1.-</ecNumber>
    </submittedName>
</protein>
<keyword evidence="5" id="KW-1185">Reference proteome</keyword>